<comment type="caution">
    <text evidence="1">The sequence shown here is derived from an EMBL/GenBank/DDBJ whole genome shotgun (WGS) entry which is preliminary data.</text>
</comment>
<name>A0ABU1R1S6_9BACT</name>
<proteinExistence type="predicted"/>
<sequence length="31" mass="3519">MKNGREATKLKLFALFVNYNINIGLIVPDPE</sequence>
<evidence type="ECO:0000313" key="2">
    <source>
        <dbReference type="Proteomes" id="UP001264980"/>
    </source>
</evidence>
<dbReference type="EMBL" id="JAVDTI010000004">
    <property type="protein sequence ID" value="MDR6807363.1"/>
    <property type="molecule type" value="Genomic_DNA"/>
</dbReference>
<protein>
    <submittedName>
        <fullName evidence="1">Uncharacterized protein</fullName>
    </submittedName>
</protein>
<keyword evidence="2" id="KW-1185">Reference proteome</keyword>
<accession>A0ABU1R1S6</accession>
<organism evidence="1 2">
    <name type="scientific">Dyadobacter fermentans</name>
    <dbReference type="NCBI Taxonomy" id="94254"/>
    <lineage>
        <taxon>Bacteria</taxon>
        <taxon>Pseudomonadati</taxon>
        <taxon>Bacteroidota</taxon>
        <taxon>Cytophagia</taxon>
        <taxon>Cytophagales</taxon>
        <taxon>Spirosomataceae</taxon>
        <taxon>Dyadobacter</taxon>
    </lineage>
</organism>
<gene>
    <name evidence="1" type="ORF">J2W84_004414</name>
</gene>
<dbReference type="Proteomes" id="UP001264980">
    <property type="component" value="Unassembled WGS sequence"/>
</dbReference>
<evidence type="ECO:0000313" key="1">
    <source>
        <dbReference type="EMBL" id="MDR6807363.1"/>
    </source>
</evidence>
<reference evidence="1 2" key="1">
    <citation type="submission" date="2023-07" db="EMBL/GenBank/DDBJ databases">
        <title>Sorghum-associated microbial communities from plants grown in Nebraska, USA.</title>
        <authorList>
            <person name="Schachtman D."/>
        </authorList>
    </citation>
    <scope>NUCLEOTIDE SEQUENCE [LARGE SCALE GENOMIC DNA]</scope>
    <source>
        <strain evidence="1 2">BE57</strain>
    </source>
</reference>